<reference evidence="2 3" key="1">
    <citation type="submission" date="2019-03" db="EMBL/GenBank/DDBJ databases">
        <title>Metabolic potential of uncultured bacteria and archaea associated with petroleum seepage in deep-sea sediments.</title>
        <authorList>
            <person name="Dong X."/>
            <person name="Hubert C."/>
        </authorList>
    </citation>
    <scope>NUCLEOTIDE SEQUENCE [LARGE SCALE GENOMIC DNA]</scope>
    <source>
        <strain evidence="2">E29_bin52</strain>
    </source>
</reference>
<dbReference type="SMART" id="SM00332">
    <property type="entry name" value="PP2Cc"/>
    <property type="match status" value="1"/>
</dbReference>
<dbReference type="AlphaFoldDB" id="A0A523W2P9"/>
<dbReference type="InterPro" id="IPR015655">
    <property type="entry name" value="PP2C"/>
</dbReference>
<dbReference type="SMART" id="SM00331">
    <property type="entry name" value="PP2C_SIG"/>
    <property type="match status" value="1"/>
</dbReference>
<name>A0A523W2P9_UNCAE</name>
<dbReference type="SUPFAM" id="SSF81606">
    <property type="entry name" value="PP2C-like"/>
    <property type="match status" value="1"/>
</dbReference>
<dbReference type="Proteomes" id="UP000319130">
    <property type="component" value="Unassembled WGS sequence"/>
</dbReference>
<sequence>MKVLSAGKTDIGLQRKITEDSFLMAPDLGLYIVADGLGGQKAGDVASRMVVETMESYWRKVEEGTPPAFFQSIEKDISEGAKHLINSISLTNTMIYDAQRRPQYDMMGSTLSALLVEEDCMWAANVGDSRTYLFYQARLVQISEEHSFETQHMSLGIADPHGRGNSSSRKILTRAIGLKEKVEVFIIPIHPEAGDIILMCSAGLTNNLSDKSISVILDDFSLSLVRKVDVLIYEAKRGGGDDNITVILLQVMEEKKLGKFKKRLRL</sequence>
<evidence type="ECO:0000313" key="3">
    <source>
        <dbReference type="Proteomes" id="UP000319130"/>
    </source>
</evidence>
<protein>
    <submittedName>
        <fullName evidence="2">Serine/threonine-protein phosphatase</fullName>
    </submittedName>
</protein>
<dbReference type="Gene3D" id="3.60.40.10">
    <property type="entry name" value="PPM-type phosphatase domain"/>
    <property type="match status" value="1"/>
</dbReference>
<organism evidence="2 3">
    <name type="scientific">Aerophobetes bacterium</name>
    <dbReference type="NCBI Taxonomy" id="2030807"/>
    <lineage>
        <taxon>Bacteria</taxon>
        <taxon>Candidatus Aerophobota</taxon>
    </lineage>
</organism>
<evidence type="ECO:0000313" key="2">
    <source>
        <dbReference type="EMBL" id="TET61290.1"/>
    </source>
</evidence>
<gene>
    <name evidence="2" type="ORF">E3J48_05750</name>
</gene>
<dbReference type="EMBL" id="SOIZ01000254">
    <property type="protein sequence ID" value="TET61290.1"/>
    <property type="molecule type" value="Genomic_DNA"/>
</dbReference>
<dbReference type="Pfam" id="PF13672">
    <property type="entry name" value="PP2C_2"/>
    <property type="match status" value="1"/>
</dbReference>
<dbReference type="CDD" id="cd00143">
    <property type="entry name" value="PP2Cc"/>
    <property type="match status" value="1"/>
</dbReference>
<comment type="caution">
    <text evidence="2">The sequence shown here is derived from an EMBL/GenBank/DDBJ whole genome shotgun (WGS) entry which is preliminary data.</text>
</comment>
<dbReference type="PROSITE" id="PS51746">
    <property type="entry name" value="PPM_2"/>
    <property type="match status" value="1"/>
</dbReference>
<proteinExistence type="predicted"/>
<dbReference type="InterPro" id="IPR001932">
    <property type="entry name" value="PPM-type_phosphatase-like_dom"/>
</dbReference>
<dbReference type="PANTHER" id="PTHR47992">
    <property type="entry name" value="PROTEIN PHOSPHATASE"/>
    <property type="match status" value="1"/>
</dbReference>
<dbReference type="InterPro" id="IPR036457">
    <property type="entry name" value="PPM-type-like_dom_sf"/>
</dbReference>
<evidence type="ECO:0000259" key="1">
    <source>
        <dbReference type="PROSITE" id="PS51746"/>
    </source>
</evidence>
<feature type="domain" description="PPM-type phosphatase" evidence="1">
    <location>
        <begin position="5"/>
        <end position="251"/>
    </location>
</feature>
<dbReference type="GO" id="GO:0004722">
    <property type="term" value="F:protein serine/threonine phosphatase activity"/>
    <property type="evidence" value="ECO:0007669"/>
    <property type="project" value="InterPro"/>
</dbReference>
<accession>A0A523W2P9</accession>